<evidence type="ECO:0000313" key="3">
    <source>
        <dbReference type="Proteomes" id="UP000218765"/>
    </source>
</evidence>
<dbReference type="KEGG" id="ttc:FOKN1_1199"/>
<proteinExistence type="predicted"/>
<reference evidence="2 3" key="1">
    <citation type="submission" date="2017-05" db="EMBL/GenBank/DDBJ databases">
        <title>Thiocyanate degradation by Thiohalobacter thiocyanaticus FOKN1.</title>
        <authorList>
            <person name="Oshiki M."/>
            <person name="Fukushima T."/>
            <person name="Kawano S."/>
            <person name="Nakagawa J."/>
        </authorList>
    </citation>
    <scope>NUCLEOTIDE SEQUENCE [LARGE SCALE GENOMIC DNA]</scope>
    <source>
        <strain evidence="2 3">FOKN1</strain>
    </source>
</reference>
<accession>A0A1Z4VQJ5</accession>
<feature type="transmembrane region" description="Helical" evidence="1">
    <location>
        <begin position="165"/>
        <end position="183"/>
    </location>
</feature>
<evidence type="ECO:0000256" key="1">
    <source>
        <dbReference type="SAM" id="Phobius"/>
    </source>
</evidence>
<dbReference type="GO" id="GO:0004177">
    <property type="term" value="F:aminopeptidase activity"/>
    <property type="evidence" value="ECO:0007669"/>
    <property type="project" value="UniProtKB-KW"/>
</dbReference>
<organism evidence="2 3">
    <name type="scientific">Thiohalobacter thiocyanaticus</name>
    <dbReference type="NCBI Taxonomy" id="585455"/>
    <lineage>
        <taxon>Bacteria</taxon>
        <taxon>Pseudomonadati</taxon>
        <taxon>Pseudomonadota</taxon>
        <taxon>Gammaproteobacteria</taxon>
        <taxon>Thiohalobacterales</taxon>
        <taxon>Thiohalobacteraceae</taxon>
        <taxon>Thiohalobacter</taxon>
    </lineage>
</organism>
<keyword evidence="3" id="KW-1185">Reference proteome</keyword>
<feature type="transmembrane region" description="Helical" evidence="1">
    <location>
        <begin position="38"/>
        <end position="56"/>
    </location>
</feature>
<sequence length="192" mass="22370">MRMNDRSRGYGKRVSAAVRDTHLYQVFVVRAMRRRTSVAWYLISGWFAIMALTWGIEAMNPVLDLDQMDMASGVVEKVGDVKRGCCDKLYLRTNDGELKKYDWTIYTEEQENLAGSNVRVWSQRQISIFGMRDVIYQVQSGNQYVVDYKNIKPNRKKGKDQYDPWVVGILGSIAVFPLLRVWWVNRKSELND</sequence>
<dbReference type="EMBL" id="AP018052">
    <property type="protein sequence ID" value="BAZ93598.1"/>
    <property type="molecule type" value="Genomic_DNA"/>
</dbReference>
<keyword evidence="2" id="KW-0031">Aminopeptidase</keyword>
<dbReference type="Proteomes" id="UP000218765">
    <property type="component" value="Chromosome"/>
</dbReference>
<keyword evidence="2" id="KW-0378">Hydrolase</keyword>
<protein>
    <submittedName>
        <fullName evidence="2">Aminopeptidase C</fullName>
    </submittedName>
</protein>
<gene>
    <name evidence="2" type="ORF">FOKN1_1199</name>
</gene>
<keyword evidence="1" id="KW-1133">Transmembrane helix</keyword>
<evidence type="ECO:0000313" key="2">
    <source>
        <dbReference type="EMBL" id="BAZ93598.1"/>
    </source>
</evidence>
<keyword evidence="1" id="KW-0812">Transmembrane</keyword>
<dbReference type="AlphaFoldDB" id="A0A1Z4VQJ5"/>
<keyword evidence="2" id="KW-0645">Protease</keyword>
<name>A0A1Z4VQJ5_9GAMM</name>
<keyword evidence="1" id="KW-0472">Membrane</keyword>